<proteinExistence type="predicted"/>
<sequence length="391" mass="42449">MKGAVFGVPIPGDDSLPRKDDPLTFRQRLRFSDRTTPVHSMLSRLTTCLLAAGLALTALAGPLAAEERPAKELFGAKRLPAKMAASPYGSYAKGCIAGAVAIPTDGPAWQAMRLSRNRRWGHPDMIALIEQFSQDAQKLGWPGLLLGDISQPRGGPMLSGHASHQVGLDADIWFTPMPDRRLSAEEREKLPFTSMLDKSKFLTVDSRRWTSTHARLVMKAASYPQVERVFVNPAIKKKLCETWQGDRALLGKVRPIYGHDEHFHIRIKCPEGAVGCKPQARVPAGDGCDQSLAWWFTKEPWAKPTPKKDAKPVKPWYVKMSDLPKACGTVLASASPASEQEVTYRGNGGVSSTALAFSGGGESPAASIESVIAADTTLPAIVPIPIPRPFQ</sequence>
<keyword evidence="6" id="KW-0862">Zinc</keyword>
<dbReference type="Gene3D" id="3.30.1380.10">
    <property type="match status" value="1"/>
</dbReference>
<evidence type="ECO:0000256" key="4">
    <source>
        <dbReference type="ARBA" id="ARBA00022764"/>
    </source>
</evidence>
<accession>A0A4R2CLH7</accession>
<protein>
    <submittedName>
        <fullName evidence="8">Murein endopeptidase</fullName>
    </submittedName>
</protein>
<evidence type="ECO:0000256" key="3">
    <source>
        <dbReference type="ARBA" id="ARBA00022729"/>
    </source>
</evidence>
<evidence type="ECO:0000313" key="9">
    <source>
        <dbReference type="Proteomes" id="UP000295351"/>
    </source>
</evidence>
<dbReference type="GO" id="GO:0006508">
    <property type="term" value="P:proteolysis"/>
    <property type="evidence" value="ECO:0007669"/>
    <property type="project" value="UniProtKB-KW"/>
</dbReference>
<evidence type="ECO:0000256" key="7">
    <source>
        <dbReference type="ARBA" id="ARBA00023049"/>
    </source>
</evidence>
<evidence type="ECO:0000256" key="6">
    <source>
        <dbReference type="ARBA" id="ARBA00022833"/>
    </source>
</evidence>
<dbReference type="EMBL" id="SLVX01000014">
    <property type="protein sequence ID" value="TCN41275.1"/>
    <property type="molecule type" value="Genomic_DNA"/>
</dbReference>
<keyword evidence="7" id="KW-0482">Metalloprotease</keyword>
<gene>
    <name evidence="8" type="ORF">EV665_11442</name>
</gene>
<dbReference type="InterPro" id="IPR009045">
    <property type="entry name" value="Zn_M74/Hedgehog-like"/>
</dbReference>
<dbReference type="NCBIfam" id="NF006947">
    <property type="entry name" value="PRK09429.1"/>
    <property type="match status" value="1"/>
</dbReference>
<dbReference type="GO" id="GO:0008237">
    <property type="term" value="F:metallopeptidase activity"/>
    <property type="evidence" value="ECO:0007669"/>
    <property type="project" value="UniProtKB-KW"/>
</dbReference>
<keyword evidence="1" id="KW-0645">Protease</keyword>
<reference evidence="8 9" key="1">
    <citation type="submission" date="2019-03" db="EMBL/GenBank/DDBJ databases">
        <title>Genomic Encyclopedia of Type Strains, Phase IV (KMG-IV): sequencing the most valuable type-strain genomes for metagenomic binning, comparative biology and taxonomic classification.</title>
        <authorList>
            <person name="Goeker M."/>
        </authorList>
    </citation>
    <scope>NUCLEOTIDE SEQUENCE [LARGE SCALE GENOMIC DNA]</scope>
    <source>
        <strain evidence="8 9">DSM 18401</strain>
    </source>
</reference>
<evidence type="ECO:0000256" key="5">
    <source>
        <dbReference type="ARBA" id="ARBA00022801"/>
    </source>
</evidence>
<dbReference type="GO" id="GO:0046872">
    <property type="term" value="F:metal ion binding"/>
    <property type="evidence" value="ECO:0007669"/>
    <property type="project" value="UniProtKB-KW"/>
</dbReference>
<organism evidence="8 9">
    <name type="scientific">Shinella granuli</name>
    <dbReference type="NCBI Taxonomy" id="323621"/>
    <lineage>
        <taxon>Bacteria</taxon>
        <taxon>Pseudomonadati</taxon>
        <taxon>Pseudomonadota</taxon>
        <taxon>Alphaproteobacteria</taxon>
        <taxon>Hyphomicrobiales</taxon>
        <taxon>Rhizobiaceae</taxon>
        <taxon>Shinella</taxon>
    </lineage>
</organism>
<keyword evidence="2" id="KW-0479">Metal-binding</keyword>
<name>A0A4R2CLH7_SHIGR</name>
<dbReference type="InterPro" id="IPR005073">
    <property type="entry name" value="Peptidase_M74"/>
</dbReference>
<evidence type="ECO:0000256" key="2">
    <source>
        <dbReference type="ARBA" id="ARBA00022723"/>
    </source>
</evidence>
<comment type="caution">
    <text evidence="8">The sequence shown here is derived from an EMBL/GenBank/DDBJ whole genome shotgun (WGS) entry which is preliminary data.</text>
</comment>
<keyword evidence="9" id="KW-1185">Reference proteome</keyword>
<dbReference type="Pfam" id="PF03411">
    <property type="entry name" value="Peptidase_M74"/>
    <property type="match status" value="1"/>
</dbReference>
<keyword evidence="4" id="KW-0574">Periplasm</keyword>
<dbReference type="GO" id="GO:0004252">
    <property type="term" value="F:serine-type endopeptidase activity"/>
    <property type="evidence" value="ECO:0007669"/>
    <property type="project" value="InterPro"/>
</dbReference>
<dbReference type="AlphaFoldDB" id="A0A4R2CLH7"/>
<keyword evidence="3" id="KW-0732">Signal</keyword>
<evidence type="ECO:0000256" key="1">
    <source>
        <dbReference type="ARBA" id="ARBA00022670"/>
    </source>
</evidence>
<keyword evidence="5" id="KW-0378">Hydrolase</keyword>
<evidence type="ECO:0000313" key="8">
    <source>
        <dbReference type="EMBL" id="TCN41275.1"/>
    </source>
</evidence>
<dbReference type="GO" id="GO:0030288">
    <property type="term" value="C:outer membrane-bounded periplasmic space"/>
    <property type="evidence" value="ECO:0007669"/>
    <property type="project" value="InterPro"/>
</dbReference>
<dbReference type="SUPFAM" id="SSF55166">
    <property type="entry name" value="Hedgehog/DD-peptidase"/>
    <property type="match status" value="1"/>
</dbReference>
<dbReference type="Proteomes" id="UP000295351">
    <property type="component" value="Unassembled WGS sequence"/>
</dbReference>